<gene>
    <name evidence="1" type="ORF">Tci_885140</name>
</gene>
<feature type="non-terminal residue" evidence="1">
    <location>
        <position position="1"/>
    </location>
</feature>
<reference evidence="1" key="1">
    <citation type="journal article" date="2019" name="Sci. Rep.">
        <title>Draft genome of Tanacetum cinerariifolium, the natural source of mosquito coil.</title>
        <authorList>
            <person name="Yamashiro T."/>
            <person name="Shiraishi A."/>
            <person name="Satake H."/>
            <person name="Nakayama K."/>
        </authorList>
    </citation>
    <scope>NUCLEOTIDE SEQUENCE</scope>
</reference>
<evidence type="ECO:0000313" key="1">
    <source>
        <dbReference type="EMBL" id="GFD13171.1"/>
    </source>
</evidence>
<accession>A0A699TU59</accession>
<comment type="caution">
    <text evidence="1">The sequence shown here is derived from an EMBL/GenBank/DDBJ whole genome shotgun (WGS) entry which is preliminary data.</text>
</comment>
<sequence>EANVPSAFKKNDVPKKTRSLTVADNIVEERIAVELPKSLRKKCKVHVVEDPDAQLLLDLCKGSKARKLESLKSAKEAVAG</sequence>
<dbReference type="AlphaFoldDB" id="A0A699TU59"/>
<name>A0A699TU59_TANCI</name>
<proteinExistence type="predicted"/>
<organism evidence="1">
    <name type="scientific">Tanacetum cinerariifolium</name>
    <name type="common">Dalmatian daisy</name>
    <name type="synonym">Chrysanthemum cinerariifolium</name>
    <dbReference type="NCBI Taxonomy" id="118510"/>
    <lineage>
        <taxon>Eukaryota</taxon>
        <taxon>Viridiplantae</taxon>
        <taxon>Streptophyta</taxon>
        <taxon>Embryophyta</taxon>
        <taxon>Tracheophyta</taxon>
        <taxon>Spermatophyta</taxon>
        <taxon>Magnoliopsida</taxon>
        <taxon>eudicotyledons</taxon>
        <taxon>Gunneridae</taxon>
        <taxon>Pentapetalae</taxon>
        <taxon>asterids</taxon>
        <taxon>campanulids</taxon>
        <taxon>Asterales</taxon>
        <taxon>Asteraceae</taxon>
        <taxon>Asteroideae</taxon>
        <taxon>Anthemideae</taxon>
        <taxon>Anthemidinae</taxon>
        <taxon>Tanacetum</taxon>
    </lineage>
</organism>
<dbReference type="EMBL" id="BKCJ011270661">
    <property type="protein sequence ID" value="GFD13171.1"/>
    <property type="molecule type" value="Genomic_DNA"/>
</dbReference>
<protein>
    <submittedName>
        <fullName evidence="1">Uncharacterized protein</fullName>
    </submittedName>
</protein>